<dbReference type="GO" id="GO:0016705">
    <property type="term" value="F:oxidoreductase activity, acting on paired donors, with incorporation or reduction of molecular oxygen"/>
    <property type="evidence" value="ECO:0007669"/>
    <property type="project" value="InterPro"/>
</dbReference>
<comment type="similarity">
    <text evidence="5">Belongs to the NtaA/SnaA/DszA monooxygenase family.</text>
</comment>
<evidence type="ECO:0000313" key="8">
    <source>
        <dbReference type="EMBL" id="SEA03974.1"/>
    </source>
</evidence>
<evidence type="ECO:0000256" key="6">
    <source>
        <dbReference type="PIRSR" id="PIRSR000337-1"/>
    </source>
</evidence>
<keyword evidence="3" id="KW-0560">Oxidoreductase</keyword>
<feature type="binding site" evidence="6">
    <location>
        <position position="149"/>
    </location>
    <ligand>
        <name>FMN</name>
        <dbReference type="ChEBI" id="CHEBI:58210"/>
    </ligand>
</feature>
<name>A0A1H3XZD6_9GAMM</name>
<dbReference type="NCBIfam" id="TIGR03860">
    <property type="entry name" value="FMN_nitrolo"/>
    <property type="match status" value="1"/>
</dbReference>
<dbReference type="InterPro" id="IPR016215">
    <property type="entry name" value="NTA_MOA"/>
</dbReference>
<feature type="binding site" evidence="6">
    <location>
        <position position="97"/>
    </location>
    <ligand>
        <name>FMN</name>
        <dbReference type="ChEBI" id="CHEBI:58210"/>
    </ligand>
</feature>
<dbReference type="Pfam" id="PF00296">
    <property type="entry name" value="Bac_luciferase"/>
    <property type="match status" value="1"/>
</dbReference>
<dbReference type="RefSeq" id="WP_091821951.1">
    <property type="nucleotide sequence ID" value="NZ_FNRJ01000001.1"/>
</dbReference>
<dbReference type="InterPro" id="IPR051260">
    <property type="entry name" value="Diverse_substr_monoxygenases"/>
</dbReference>
<evidence type="ECO:0000256" key="5">
    <source>
        <dbReference type="ARBA" id="ARBA00033748"/>
    </source>
</evidence>
<evidence type="ECO:0000256" key="3">
    <source>
        <dbReference type="ARBA" id="ARBA00023002"/>
    </source>
</evidence>
<keyword evidence="1 6" id="KW-0285">Flavoprotein</keyword>
<gene>
    <name evidence="8" type="ORF">SAMN02745729_101298</name>
</gene>
<evidence type="ECO:0000256" key="4">
    <source>
        <dbReference type="ARBA" id="ARBA00023033"/>
    </source>
</evidence>
<evidence type="ECO:0000256" key="1">
    <source>
        <dbReference type="ARBA" id="ARBA00022630"/>
    </source>
</evidence>
<dbReference type="PANTHER" id="PTHR30011">
    <property type="entry name" value="ALKANESULFONATE MONOOXYGENASE-RELATED"/>
    <property type="match status" value="1"/>
</dbReference>
<keyword evidence="2 6" id="KW-0288">FMN</keyword>
<keyword evidence="4 8" id="KW-0503">Monooxygenase</keyword>
<evidence type="ECO:0000259" key="7">
    <source>
        <dbReference type="Pfam" id="PF00296"/>
    </source>
</evidence>
<dbReference type="InterPro" id="IPR036661">
    <property type="entry name" value="Luciferase-like_sf"/>
</dbReference>
<evidence type="ECO:0000313" key="9">
    <source>
        <dbReference type="Proteomes" id="UP000242469"/>
    </source>
</evidence>
<feature type="domain" description="Luciferase-like" evidence="7">
    <location>
        <begin position="39"/>
        <end position="290"/>
    </location>
</feature>
<dbReference type="EMBL" id="FNRJ01000001">
    <property type="protein sequence ID" value="SEA03974.1"/>
    <property type="molecule type" value="Genomic_DNA"/>
</dbReference>
<dbReference type="SUPFAM" id="SSF51679">
    <property type="entry name" value="Bacterial luciferase-like"/>
    <property type="match status" value="1"/>
</dbReference>
<keyword evidence="9" id="KW-1185">Reference proteome</keyword>
<dbReference type="InterPro" id="IPR011251">
    <property type="entry name" value="Luciferase-like_dom"/>
</dbReference>
<dbReference type="STRING" id="1122198.SAMN02745729_101298"/>
<sequence>MNTTPPLCIGLSLAVTWLSGNGWRRADSQVEGIYSAGFYTRLAQLAEQACLDFLFRPDSLFIEPATLEQAPGFSSLDPTLLLTAIARETSHIGLVTTASTTFNSPYLVARQLQSLSWLSNGRAGWNVVTALDGQRNFGLEQMPAAAERYARAQEFVDVVQQLWDSYPDTALLAERRSGQYADSGLIRPIQHQGVYFKVEGPLSTPMHGSGRVPLFQAGASPEGRDFAARIADAIFAATPDIHAGVELRQDIRTRAQHHGRSPGSVRVLPGLSLYLASSRAEARDLFEATQTEDSRMRKLKYLQTNLGLDPTTLPPDQPITADLLQPTPANVRSRTHAGLLRRLILRESPSLNNLLQRPEVSPSAHWQVIGTSEDALQAILERYQAGAADGFIALPGGAVQSLELVCAELVPALADLGLFRQAYQGTSLREHLGLPY</sequence>
<protein>
    <submittedName>
        <fullName evidence="8">FMN-dependent oxidoreductase, nitrilotriacetate monooxygenase family</fullName>
    </submittedName>
</protein>
<feature type="binding site" evidence="6">
    <location>
        <position position="58"/>
    </location>
    <ligand>
        <name>FMN</name>
        <dbReference type="ChEBI" id="CHEBI:58210"/>
    </ligand>
</feature>
<evidence type="ECO:0000256" key="2">
    <source>
        <dbReference type="ARBA" id="ARBA00022643"/>
    </source>
</evidence>
<dbReference type="Proteomes" id="UP000242469">
    <property type="component" value="Unassembled WGS sequence"/>
</dbReference>
<dbReference type="PANTHER" id="PTHR30011:SF16">
    <property type="entry name" value="C2H2 FINGER DOMAIN TRANSCRIPTION FACTOR (EUROFUNG)-RELATED"/>
    <property type="match status" value="1"/>
</dbReference>
<dbReference type="AlphaFoldDB" id="A0A1H3XZD6"/>
<proteinExistence type="inferred from homology"/>
<feature type="binding site" evidence="6">
    <location>
        <position position="220"/>
    </location>
    <ligand>
        <name>FMN</name>
        <dbReference type="ChEBI" id="CHEBI:58210"/>
    </ligand>
</feature>
<dbReference type="Gene3D" id="3.20.20.30">
    <property type="entry name" value="Luciferase-like domain"/>
    <property type="match status" value="1"/>
</dbReference>
<reference evidence="9" key="1">
    <citation type="submission" date="2016-10" db="EMBL/GenBank/DDBJ databases">
        <authorList>
            <person name="Varghese N."/>
            <person name="Submissions S."/>
        </authorList>
    </citation>
    <scope>NUCLEOTIDE SEQUENCE [LARGE SCALE GENOMIC DNA]</scope>
    <source>
        <strain evidence="9">DSM 11526</strain>
    </source>
</reference>
<organism evidence="8 9">
    <name type="scientific">Marinobacterium iners DSM 11526</name>
    <dbReference type="NCBI Taxonomy" id="1122198"/>
    <lineage>
        <taxon>Bacteria</taxon>
        <taxon>Pseudomonadati</taxon>
        <taxon>Pseudomonadota</taxon>
        <taxon>Gammaproteobacteria</taxon>
        <taxon>Oceanospirillales</taxon>
        <taxon>Oceanospirillaceae</taxon>
        <taxon>Marinobacterium</taxon>
    </lineage>
</organism>
<accession>A0A1H3XZD6</accession>
<dbReference type="GO" id="GO:0004497">
    <property type="term" value="F:monooxygenase activity"/>
    <property type="evidence" value="ECO:0007669"/>
    <property type="project" value="UniProtKB-KW"/>
</dbReference>
<dbReference type="OrthoDB" id="6133319at2"/>
<dbReference type="PIRSF" id="PIRSF000337">
    <property type="entry name" value="NTA_MOA"/>
    <property type="match status" value="1"/>
</dbReference>